<dbReference type="InterPro" id="IPR048289">
    <property type="entry name" value="RRM2_NsCP33-like"/>
</dbReference>
<proteinExistence type="predicted"/>
<dbReference type="Gene3D" id="3.30.70.330">
    <property type="match status" value="1"/>
</dbReference>
<feature type="domain" description="RRM" evidence="3">
    <location>
        <begin position="63"/>
        <end position="140"/>
    </location>
</feature>
<keyword evidence="1 2" id="KW-0694">RNA-binding</keyword>
<dbReference type="SMART" id="SM00360">
    <property type="entry name" value="RRM"/>
    <property type="match status" value="1"/>
</dbReference>
<dbReference type="SUPFAM" id="SSF54928">
    <property type="entry name" value="RNA-binding domain, RBD"/>
    <property type="match status" value="1"/>
</dbReference>
<evidence type="ECO:0000256" key="2">
    <source>
        <dbReference type="PROSITE-ProRule" id="PRU00176"/>
    </source>
</evidence>
<evidence type="ECO:0000259" key="3">
    <source>
        <dbReference type="PROSITE" id="PS50102"/>
    </source>
</evidence>
<dbReference type="InterPro" id="IPR035979">
    <property type="entry name" value="RBD_domain_sf"/>
</dbReference>
<dbReference type="GeneID" id="130498454"/>
<reference evidence="4" key="1">
    <citation type="journal article" date="2019" name="Database">
        <title>The radish genome database (RadishGD): an integrated information resource for radish genomics.</title>
        <authorList>
            <person name="Yu H.J."/>
            <person name="Baek S."/>
            <person name="Lee Y.J."/>
            <person name="Cho A."/>
            <person name="Mun J.H."/>
        </authorList>
    </citation>
    <scope>NUCLEOTIDE SEQUENCE [LARGE SCALE GENOMIC DNA]</scope>
    <source>
        <strain evidence="4">cv. WK10039</strain>
    </source>
</reference>
<dbReference type="Pfam" id="PF00076">
    <property type="entry name" value="RRM_1"/>
    <property type="match status" value="1"/>
</dbReference>
<dbReference type="InterPro" id="IPR012677">
    <property type="entry name" value="Nucleotide-bd_a/b_plait_sf"/>
</dbReference>
<dbReference type="InterPro" id="IPR000504">
    <property type="entry name" value="RRM_dom"/>
</dbReference>
<evidence type="ECO:0000313" key="5">
    <source>
        <dbReference type="RefSeq" id="XP_056847809.1"/>
    </source>
</evidence>
<protein>
    <submittedName>
        <fullName evidence="5">Glycine-rich RNA-binding protein 5, mitochondrial-like isoform X1</fullName>
    </submittedName>
</protein>
<dbReference type="InterPro" id="IPR052462">
    <property type="entry name" value="SLIRP/GR-RBP-like"/>
</dbReference>
<dbReference type="PANTHER" id="PTHR48027">
    <property type="entry name" value="HETEROGENEOUS NUCLEAR RIBONUCLEOPROTEIN 87F-RELATED"/>
    <property type="match status" value="1"/>
</dbReference>
<dbReference type="KEGG" id="rsz:130498454"/>
<organism evidence="4 5">
    <name type="scientific">Raphanus sativus</name>
    <name type="common">Radish</name>
    <name type="synonym">Raphanus raphanistrum var. sativus</name>
    <dbReference type="NCBI Taxonomy" id="3726"/>
    <lineage>
        <taxon>Eukaryota</taxon>
        <taxon>Viridiplantae</taxon>
        <taxon>Streptophyta</taxon>
        <taxon>Embryophyta</taxon>
        <taxon>Tracheophyta</taxon>
        <taxon>Spermatophyta</taxon>
        <taxon>Magnoliopsida</taxon>
        <taxon>eudicotyledons</taxon>
        <taxon>Gunneridae</taxon>
        <taxon>Pentapetalae</taxon>
        <taxon>rosids</taxon>
        <taxon>malvids</taxon>
        <taxon>Brassicales</taxon>
        <taxon>Brassicaceae</taxon>
        <taxon>Brassiceae</taxon>
        <taxon>Raphanus</taxon>
    </lineage>
</organism>
<evidence type="ECO:0000313" key="4">
    <source>
        <dbReference type="Proteomes" id="UP000504610"/>
    </source>
</evidence>
<reference evidence="5" key="2">
    <citation type="submission" date="2025-08" db="UniProtKB">
        <authorList>
            <consortium name="RefSeq"/>
        </authorList>
    </citation>
    <scope>IDENTIFICATION</scope>
    <source>
        <tissue evidence="5">Leaf</tissue>
    </source>
</reference>
<dbReference type="GO" id="GO:0003723">
    <property type="term" value="F:RNA binding"/>
    <property type="evidence" value="ECO:0007669"/>
    <property type="project" value="UniProtKB-UniRule"/>
</dbReference>
<name>A0A9W3C8B7_RAPSA</name>
<dbReference type="PROSITE" id="PS50102">
    <property type="entry name" value="RRM"/>
    <property type="match status" value="1"/>
</dbReference>
<gene>
    <name evidence="5" type="primary">LOC130498454</name>
</gene>
<keyword evidence="4" id="KW-1185">Reference proteome</keyword>
<sequence length="176" mass="19630">MILFCNPKRYNMAFLSKVGGIFRQTSTHHVTASNLMMLRCMSSSKTFGVSHSILPFIRSFSSSKIFVGGISYRTDEVGLREAFSHFGQIVDAEIVVDRETGRSRGFAFVTFTSNEDACNATDMDGEYLHGRRLRVNYATERGSGFGGGGGYRGRRHVFYDDLLPCGCEEGFSVWSQ</sequence>
<dbReference type="RefSeq" id="XP_056847809.1">
    <property type="nucleotide sequence ID" value="XM_056991829.1"/>
</dbReference>
<dbReference type="CDD" id="cd21608">
    <property type="entry name" value="RRM2_NsCP33_like"/>
    <property type="match status" value="1"/>
</dbReference>
<dbReference type="OrthoDB" id="439808at2759"/>
<dbReference type="AlphaFoldDB" id="A0A9W3C8B7"/>
<accession>A0A9W3C8B7</accession>
<dbReference type="GO" id="GO:0016070">
    <property type="term" value="P:RNA metabolic process"/>
    <property type="evidence" value="ECO:0007669"/>
    <property type="project" value="UniProtKB-ARBA"/>
</dbReference>
<dbReference type="Proteomes" id="UP000504610">
    <property type="component" value="Chromosome 2"/>
</dbReference>
<evidence type="ECO:0000256" key="1">
    <source>
        <dbReference type="ARBA" id="ARBA00022884"/>
    </source>
</evidence>